<comment type="caution">
    <text evidence="2">The sequence shown here is derived from an EMBL/GenBank/DDBJ whole genome shotgun (WGS) entry which is preliminary data.</text>
</comment>
<proteinExistence type="predicted"/>
<name>A0A2P7SAU5_9HYPH</name>
<protein>
    <submittedName>
        <fullName evidence="2">Methylhydantoinase</fullName>
    </submittedName>
</protein>
<dbReference type="Pfam" id="PF02538">
    <property type="entry name" value="Hydantoinase_B"/>
    <property type="match status" value="1"/>
</dbReference>
<dbReference type="OrthoDB" id="9761586at2"/>
<dbReference type="EMBL" id="PXYK01000011">
    <property type="protein sequence ID" value="PSJ59597.1"/>
    <property type="molecule type" value="Genomic_DNA"/>
</dbReference>
<feature type="domain" description="Hydantoinase B/oxoprolinase" evidence="1">
    <location>
        <begin position="8"/>
        <end position="525"/>
    </location>
</feature>
<organism evidence="2 3">
    <name type="scientific">Kumtagia ephedrae</name>
    <dbReference type="NCBI Taxonomy" id="2116701"/>
    <lineage>
        <taxon>Bacteria</taxon>
        <taxon>Pseudomonadati</taxon>
        <taxon>Pseudomonadota</taxon>
        <taxon>Alphaproteobacteria</taxon>
        <taxon>Hyphomicrobiales</taxon>
        <taxon>Phyllobacteriaceae</taxon>
        <taxon>Kumtagia</taxon>
    </lineage>
</organism>
<reference evidence="2 3" key="1">
    <citation type="submission" date="2018-03" db="EMBL/GenBank/DDBJ databases">
        <title>The draft genome of Mesorhizobium sp. 6GN-30.</title>
        <authorList>
            <person name="Liu L."/>
            <person name="Li L."/>
            <person name="Wang T."/>
            <person name="Zhang X."/>
            <person name="Liang L."/>
        </authorList>
    </citation>
    <scope>NUCLEOTIDE SEQUENCE [LARGE SCALE GENOMIC DNA]</scope>
    <source>
        <strain evidence="2 3">6GN30</strain>
    </source>
</reference>
<dbReference type="RefSeq" id="WP_106772672.1">
    <property type="nucleotide sequence ID" value="NZ_PXYK01000011.1"/>
</dbReference>
<sequence>MPTTAKNDPITLEIIQNSLQATADEMFAVMKKTAMSSIIYEVLDMGTGITDAHGALASSGAGIPGFIGVLDKSVKVLLQKFGKPGDIEPGDVFITNDPYYGGVTHLNDLVVCMPVFADGRIIAWTANIAHNSDVGGKSPGSLSADATEIFQEGLRLPAIKMIARGEPIPGIFDIITVNSRMPDFLKGDLWAAIASVRIGAKRLAELAEKYSVATFEAAMKSFMDHGEKIALAELAKLPKGTFELTEEQDDGRFFNVKVTISDTEFVIDLRDNPEQDAGPSNAGRDDTLVSMQVIFKALTDPTSPANEGSFRPLKVLTKEGTTFHAREPAAVGFYYEIGIRGYDLVWRCLAPHMPDKLPAGHFSSIAGTFIGGIHPDTGRQYTIIEPQIGGWGASPGRDGNSAIFSGVHGETYNCPAEISEARNGLFVDRMELNTDPGGEGQWRGGQGIRMDYRIRRDNSFLTLGYTRSRILPWSLDGGNEGSANYALVLRTDGSSERYAFGSGIRVDTDDVIRIVTGAGGGIGDPKQRDRALVEEDIRNGLVTPERAREVYGIELAKA</sequence>
<dbReference type="Proteomes" id="UP000241229">
    <property type="component" value="Unassembled WGS sequence"/>
</dbReference>
<dbReference type="PANTHER" id="PTHR11365:SF23">
    <property type="entry name" value="HYPOTHETICAL 5-OXOPROLINASE (EUROFUNG)-RELATED"/>
    <property type="match status" value="1"/>
</dbReference>
<dbReference type="InterPro" id="IPR045079">
    <property type="entry name" value="Oxoprolinase-like"/>
</dbReference>
<keyword evidence="3" id="KW-1185">Reference proteome</keyword>
<evidence type="ECO:0000313" key="2">
    <source>
        <dbReference type="EMBL" id="PSJ59597.1"/>
    </source>
</evidence>
<dbReference type="PANTHER" id="PTHR11365">
    <property type="entry name" value="5-OXOPROLINASE RELATED"/>
    <property type="match status" value="1"/>
</dbReference>
<dbReference type="GO" id="GO:0006749">
    <property type="term" value="P:glutathione metabolic process"/>
    <property type="evidence" value="ECO:0007669"/>
    <property type="project" value="TreeGrafter"/>
</dbReference>
<dbReference type="GO" id="GO:0005829">
    <property type="term" value="C:cytosol"/>
    <property type="evidence" value="ECO:0007669"/>
    <property type="project" value="TreeGrafter"/>
</dbReference>
<dbReference type="InterPro" id="IPR003692">
    <property type="entry name" value="Hydantoinase_B"/>
</dbReference>
<evidence type="ECO:0000313" key="3">
    <source>
        <dbReference type="Proteomes" id="UP000241229"/>
    </source>
</evidence>
<dbReference type="AlphaFoldDB" id="A0A2P7SAU5"/>
<accession>A0A2P7SAU5</accession>
<evidence type="ECO:0000259" key="1">
    <source>
        <dbReference type="Pfam" id="PF02538"/>
    </source>
</evidence>
<dbReference type="GO" id="GO:0017168">
    <property type="term" value="F:5-oxoprolinase (ATP-hydrolyzing) activity"/>
    <property type="evidence" value="ECO:0007669"/>
    <property type="project" value="TreeGrafter"/>
</dbReference>
<gene>
    <name evidence="2" type="ORF">C7I84_13280</name>
</gene>